<evidence type="ECO:0000313" key="2">
    <source>
        <dbReference type="EMBL" id="MBD7914141.1"/>
    </source>
</evidence>
<dbReference type="InterPro" id="IPR011033">
    <property type="entry name" value="PRC_barrel-like_sf"/>
</dbReference>
<dbReference type="InterPro" id="IPR027275">
    <property type="entry name" value="PRC-brl_dom"/>
</dbReference>
<dbReference type="Pfam" id="PF05239">
    <property type="entry name" value="PRC"/>
    <property type="match status" value="1"/>
</dbReference>
<evidence type="ECO:0000259" key="1">
    <source>
        <dbReference type="Pfam" id="PF05239"/>
    </source>
</evidence>
<organism evidence="2 3">
    <name type="scientific">Clostridium gallinarum</name>
    <dbReference type="NCBI Taxonomy" id="2762246"/>
    <lineage>
        <taxon>Bacteria</taxon>
        <taxon>Bacillati</taxon>
        <taxon>Bacillota</taxon>
        <taxon>Clostridia</taxon>
        <taxon>Eubacteriales</taxon>
        <taxon>Clostridiaceae</taxon>
        <taxon>Clostridium</taxon>
    </lineage>
</organism>
<dbReference type="Gene3D" id="2.30.30.240">
    <property type="entry name" value="PRC-barrel domain"/>
    <property type="match status" value="1"/>
</dbReference>
<dbReference type="PANTHER" id="PTHR40061">
    <property type="entry name" value="SPORULATION PROTEIN YLMC-RELATED"/>
    <property type="match status" value="1"/>
</dbReference>
<gene>
    <name evidence="2" type="ORF">H9660_03185</name>
</gene>
<protein>
    <submittedName>
        <fullName evidence="2">YlmC/YmxH family sporulation protein</fullName>
    </submittedName>
</protein>
<keyword evidence="3" id="KW-1185">Reference proteome</keyword>
<name>A0ABR8Q147_9CLOT</name>
<dbReference type="PANTHER" id="PTHR40061:SF1">
    <property type="entry name" value="SPORULATION PROTEIN YLMC-RELATED"/>
    <property type="match status" value="1"/>
</dbReference>
<comment type="caution">
    <text evidence="2">The sequence shown here is derived from an EMBL/GenBank/DDBJ whole genome shotgun (WGS) entry which is preliminary data.</text>
</comment>
<feature type="domain" description="PRC-barrel" evidence="1">
    <location>
        <begin position="16"/>
        <end position="88"/>
    </location>
</feature>
<sequence>MDEDVIIEENEMLLHSLNALRTMEVIDIKTGSKIGYIKDFVLDIKESRVISILLPGMPKGWFSKDEDIEIPWSKVVKAGIEVILIDSTGIECLNS</sequence>
<dbReference type="InterPro" id="IPR014238">
    <property type="entry name" value="Spore_YlmC/YmxH"/>
</dbReference>
<evidence type="ECO:0000313" key="3">
    <source>
        <dbReference type="Proteomes" id="UP000640335"/>
    </source>
</evidence>
<dbReference type="Proteomes" id="UP000640335">
    <property type="component" value="Unassembled WGS sequence"/>
</dbReference>
<proteinExistence type="predicted"/>
<reference evidence="2 3" key="1">
    <citation type="submission" date="2020-08" db="EMBL/GenBank/DDBJ databases">
        <title>A Genomic Blueprint of the Chicken Gut Microbiome.</title>
        <authorList>
            <person name="Gilroy R."/>
            <person name="Ravi A."/>
            <person name="Getino M."/>
            <person name="Pursley I."/>
            <person name="Horton D.L."/>
            <person name="Alikhan N.-F."/>
            <person name="Baker D."/>
            <person name="Gharbi K."/>
            <person name="Hall N."/>
            <person name="Watson M."/>
            <person name="Adriaenssens E.M."/>
            <person name="Foster-Nyarko E."/>
            <person name="Jarju S."/>
            <person name="Secka A."/>
            <person name="Antonio M."/>
            <person name="Oren A."/>
            <person name="Chaudhuri R."/>
            <person name="La Ragione R.M."/>
            <person name="Hildebrand F."/>
            <person name="Pallen M.J."/>
        </authorList>
    </citation>
    <scope>NUCLEOTIDE SEQUENCE [LARGE SCALE GENOMIC DNA]</scope>
    <source>
        <strain evidence="2 3">Sa3CUN1</strain>
    </source>
</reference>
<dbReference type="NCBIfam" id="TIGR02888">
    <property type="entry name" value="spore_YlmC_YmxH"/>
    <property type="match status" value="1"/>
</dbReference>
<dbReference type="SUPFAM" id="SSF50346">
    <property type="entry name" value="PRC-barrel domain"/>
    <property type="match status" value="1"/>
</dbReference>
<accession>A0ABR8Q147</accession>
<dbReference type="EMBL" id="JACSQZ010000007">
    <property type="protein sequence ID" value="MBD7914141.1"/>
    <property type="molecule type" value="Genomic_DNA"/>
</dbReference>